<sequence>MKSLLVNATRRKAQSADSTVGGAFSMVRVIVLSIQRKMCL</sequence>
<reference evidence="1" key="1">
    <citation type="journal article" date="2006" name="Science">
        <title>The genome of black cottonwood, Populus trichocarpa (Torr. &amp; Gray).</title>
        <authorList>
            <person name="Tuskan G.A."/>
            <person name="Difazio S."/>
            <person name="Jansson S."/>
            <person name="Bohlmann J."/>
            <person name="Grigoriev I."/>
            <person name="Hellsten U."/>
            <person name="Putnam N."/>
            <person name="Ralph S."/>
            <person name="Rombauts S."/>
            <person name="Salamov A."/>
            <person name="Schein J."/>
            <person name="Sterck L."/>
            <person name="Aerts A."/>
            <person name="Bhalerao R.R."/>
            <person name="Bhalerao R.P."/>
            <person name="Blaudez D."/>
            <person name="Boerjan W."/>
            <person name="Brun A."/>
            <person name="Brunner A."/>
            <person name="Busov V."/>
            <person name="Campbell M."/>
            <person name="Carlson J."/>
            <person name="Chalot M."/>
            <person name="Chapman J."/>
            <person name="Chen G.L."/>
            <person name="Cooper D."/>
            <person name="Coutinho P.M."/>
            <person name="Couturier J."/>
            <person name="Covert S."/>
            <person name="Cronk Q."/>
            <person name="Cunningham R."/>
            <person name="Davis J."/>
            <person name="Degroeve S."/>
            <person name="Dejardin A."/>
            <person name="Depamphilis C."/>
            <person name="Detter J."/>
            <person name="Dirks B."/>
            <person name="Dubchak I."/>
            <person name="Duplessis S."/>
            <person name="Ehlting J."/>
            <person name="Ellis B."/>
            <person name="Gendler K."/>
            <person name="Goodstein D."/>
            <person name="Gribskov M."/>
            <person name="Grimwood J."/>
            <person name="Groover A."/>
            <person name="Gunter L."/>
            <person name="Hamberger B."/>
            <person name="Heinze B."/>
            <person name="Helariutta Y."/>
            <person name="Henrissat B."/>
            <person name="Holligan D."/>
            <person name="Holt R."/>
            <person name="Huang W."/>
            <person name="Islam-Faridi N."/>
            <person name="Jones S."/>
            <person name="Jones-Rhoades M."/>
            <person name="Jorgensen R."/>
            <person name="Joshi C."/>
            <person name="Kangasjarvi J."/>
            <person name="Karlsson J."/>
            <person name="Kelleher C."/>
            <person name="Kirkpatrick R."/>
            <person name="Kirst M."/>
            <person name="Kohler A."/>
            <person name="Kalluri U."/>
            <person name="Larimer F."/>
            <person name="Leebens-Mack J."/>
            <person name="Leple J.C."/>
            <person name="Locascio P."/>
            <person name="Lou Y."/>
            <person name="Lucas S."/>
            <person name="Martin F."/>
            <person name="Montanini B."/>
            <person name="Napoli C."/>
            <person name="Nelson D.R."/>
            <person name="Nelson C."/>
            <person name="Nieminen K."/>
            <person name="Nilsson O."/>
            <person name="Pereda V."/>
            <person name="Peter G."/>
            <person name="Philippe R."/>
            <person name="Pilate G."/>
            <person name="Poliakov A."/>
            <person name="Razumovskaya J."/>
            <person name="Richardson P."/>
            <person name="Rinaldi C."/>
            <person name="Ritland K."/>
            <person name="Rouze P."/>
            <person name="Ryaboy D."/>
            <person name="Schmutz J."/>
            <person name="Schrader J."/>
            <person name="Segerman B."/>
            <person name="Shin H."/>
            <person name="Siddiqui A."/>
            <person name="Sterky F."/>
            <person name="Terry A."/>
            <person name="Tsai C.J."/>
            <person name="Uberbacher E."/>
            <person name="Unneberg P."/>
            <person name="Vahala J."/>
            <person name="Wall K."/>
            <person name="Wessler S."/>
            <person name="Yang G."/>
            <person name="Yin T."/>
            <person name="Douglas C."/>
            <person name="Marra M."/>
            <person name="Sandberg G."/>
            <person name="Van de Peer Y."/>
            <person name="Rokhsar D."/>
        </authorList>
    </citation>
    <scope>NUCLEOTIDE SEQUENCE [LARGE SCALE GENOMIC DNA]</scope>
    <source>
        <strain evidence="1">Nisqually-1</strain>
    </source>
</reference>
<protein>
    <submittedName>
        <fullName evidence="1">Uncharacterized protein</fullName>
    </submittedName>
</protein>
<name>A0A3N7GMG0_POPTR</name>
<organism evidence="1">
    <name type="scientific">Populus trichocarpa</name>
    <name type="common">Western balsam poplar</name>
    <name type="synonym">Populus balsamifera subsp. trichocarpa</name>
    <dbReference type="NCBI Taxonomy" id="3694"/>
    <lineage>
        <taxon>Eukaryota</taxon>
        <taxon>Viridiplantae</taxon>
        <taxon>Streptophyta</taxon>
        <taxon>Embryophyta</taxon>
        <taxon>Tracheophyta</taxon>
        <taxon>Spermatophyta</taxon>
        <taxon>Magnoliopsida</taxon>
        <taxon>eudicotyledons</taxon>
        <taxon>Gunneridae</taxon>
        <taxon>Pentapetalae</taxon>
        <taxon>rosids</taxon>
        <taxon>fabids</taxon>
        <taxon>Malpighiales</taxon>
        <taxon>Salicaceae</taxon>
        <taxon>Saliceae</taxon>
        <taxon>Populus</taxon>
    </lineage>
</organism>
<reference evidence="1" key="2">
    <citation type="submission" date="2017-07" db="EMBL/GenBank/DDBJ databases">
        <title>WGS assembly of Populus trichocarpa.</title>
        <authorList>
            <person name="Tuskan G."/>
            <person name="Difazio S."/>
            <person name="Jansson S."/>
            <person name="Bohlmann J."/>
            <person name="Grigoriev I."/>
            <person name="Hellsten U."/>
            <person name="Putnam N."/>
            <person name="Ralph S."/>
            <person name="Rombauts S."/>
            <person name="Salamov A."/>
            <person name="Schein J."/>
            <person name="Sterck L."/>
            <person name="Aerts A."/>
            <person name="Bhalerao R."/>
            <person name="Bhalerao R."/>
            <person name="Blaudez D."/>
            <person name="Boerjan W."/>
            <person name="Brun A."/>
            <person name="Brunner A."/>
            <person name="Busov V."/>
            <person name="Campbell M."/>
            <person name="Carlson J."/>
            <person name="Chalot M."/>
            <person name="Chapman J."/>
            <person name="Chen G."/>
            <person name="Cooper D."/>
            <person name="Coutinho P."/>
            <person name="Couturier J."/>
            <person name="Covert S."/>
            <person name="Cronk Q."/>
            <person name="Cunningham R."/>
            <person name="Davis J."/>
            <person name="Degroeve S."/>
            <person name="Dejardin A."/>
            <person name="Depamphilis C."/>
            <person name="Detter J."/>
            <person name="Dirks B."/>
            <person name="Dubchak I."/>
            <person name="Duplessis S."/>
            <person name="Ehlting J."/>
            <person name="Ellis B."/>
            <person name="Gendler K."/>
            <person name="Goodstein D."/>
            <person name="Gribskov M."/>
            <person name="Grimwood J."/>
            <person name="Groover A."/>
            <person name="Gunter L."/>
            <person name="Hamberger B."/>
            <person name="Heinze B."/>
            <person name="Helariutta Y."/>
            <person name="Henrissat B."/>
            <person name="Holligan D."/>
            <person name="Holt R."/>
            <person name="Huang W."/>
            <person name="Islam-Faridi N."/>
            <person name="Jones S."/>
            <person name="Jones-Rhoades M."/>
            <person name="Jorgensen R."/>
            <person name="Joshi C."/>
            <person name="Kangasjarvi J."/>
            <person name="Karlsson J."/>
            <person name="Kelleher C."/>
            <person name="Kirkpatrick R."/>
            <person name="Kirst M."/>
            <person name="Kohler A."/>
            <person name="Kalluri U."/>
            <person name="Larimer F."/>
            <person name="Leebens-Mack J."/>
            <person name="Leple J."/>
            <person name="Locascio P."/>
            <person name="Lou Y."/>
            <person name="Lucas S."/>
            <person name="Martin F."/>
            <person name="Montanini B."/>
            <person name="Napoli C."/>
            <person name="Nelson D."/>
            <person name="Nelson C."/>
            <person name="Nieminen K."/>
            <person name="Nilsson O."/>
            <person name="Pereda V."/>
            <person name="Peter G."/>
            <person name="Philippe R."/>
            <person name="Pilate G."/>
            <person name="Poliakov A."/>
            <person name="Razumovskaya J."/>
            <person name="Richardson P."/>
            <person name="Rinaldi C."/>
            <person name="Ritland K."/>
            <person name="Rouze P."/>
            <person name="Ryaboy D."/>
            <person name="Schmutz J."/>
            <person name="Schrader J."/>
            <person name="Segerman B."/>
            <person name="Shin H."/>
            <person name="Siddiqui A."/>
            <person name="Sterky F."/>
            <person name="Terry A."/>
            <person name="Tsai C."/>
            <person name="Uberbacher E."/>
            <person name="Unneberg P."/>
            <person name="Vahala J."/>
            <person name="Wall K."/>
            <person name="Wessler S."/>
            <person name="Yang G."/>
            <person name="Yin T."/>
            <person name="Douglas C."/>
            <person name="Marra M."/>
            <person name="Sandberg G."/>
            <person name="Van De Peer Y."/>
            <person name="Rokhsar D."/>
        </authorList>
    </citation>
    <scope>NUCLEOTIDE SEQUENCE</scope>
    <source>
        <strain evidence="1">Nisqually-1</strain>
    </source>
</reference>
<dbReference type="EMBL" id="KZ623357">
    <property type="protein sequence ID" value="RQO93338.1"/>
    <property type="molecule type" value="Genomic_DNA"/>
</dbReference>
<gene>
    <name evidence="1" type="ORF">POPTR_T041566</name>
</gene>
<dbReference type="InParanoid" id="A0A3N7GMG0"/>
<evidence type="ECO:0000313" key="1">
    <source>
        <dbReference type="EMBL" id="RQO93338.1"/>
    </source>
</evidence>
<accession>A0A3N7GMG0</accession>
<dbReference type="AlphaFoldDB" id="A0A3N7GMG0"/>
<proteinExistence type="predicted"/>